<feature type="transmembrane region" description="Helical" evidence="1">
    <location>
        <begin position="48"/>
        <end position="66"/>
    </location>
</feature>
<keyword evidence="1" id="KW-0472">Membrane</keyword>
<keyword evidence="3" id="KW-1185">Reference proteome</keyword>
<keyword evidence="1" id="KW-1133">Transmembrane helix</keyword>
<organism evidence="2 3">
    <name type="scientific">Caerostris extrusa</name>
    <name type="common">Bark spider</name>
    <name type="synonym">Caerostris bankana</name>
    <dbReference type="NCBI Taxonomy" id="172846"/>
    <lineage>
        <taxon>Eukaryota</taxon>
        <taxon>Metazoa</taxon>
        <taxon>Ecdysozoa</taxon>
        <taxon>Arthropoda</taxon>
        <taxon>Chelicerata</taxon>
        <taxon>Arachnida</taxon>
        <taxon>Araneae</taxon>
        <taxon>Araneomorphae</taxon>
        <taxon>Entelegynae</taxon>
        <taxon>Araneoidea</taxon>
        <taxon>Araneidae</taxon>
        <taxon>Caerostris</taxon>
    </lineage>
</organism>
<proteinExistence type="predicted"/>
<evidence type="ECO:0000313" key="2">
    <source>
        <dbReference type="EMBL" id="GIY11991.1"/>
    </source>
</evidence>
<evidence type="ECO:0000256" key="1">
    <source>
        <dbReference type="SAM" id="Phobius"/>
    </source>
</evidence>
<dbReference type="Proteomes" id="UP001054945">
    <property type="component" value="Unassembled WGS sequence"/>
</dbReference>
<protein>
    <submittedName>
        <fullName evidence="2">Uncharacterized protein</fullName>
    </submittedName>
</protein>
<comment type="caution">
    <text evidence="2">The sequence shown here is derived from an EMBL/GenBank/DDBJ whole genome shotgun (WGS) entry which is preliminary data.</text>
</comment>
<gene>
    <name evidence="2" type="ORF">CEXT_353561</name>
</gene>
<keyword evidence="1" id="KW-0812">Transmembrane</keyword>
<reference evidence="2 3" key="1">
    <citation type="submission" date="2021-06" db="EMBL/GenBank/DDBJ databases">
        <title>Caerostris extrusa draft genome.</title>
        <authorList>
            <person name="Kono N."/>
            <person name="Arakawa K."/>
        </authorList>
    </citation>
    <scope>NUCLEOTIDE SEQUENCE [LARGE SCALE GENOMIC DNA]</scope>
</reference>
<dbReference type="EMBL" id="BPLR01006730">
    <property type="protein sequence ID" value="GIY11991.1"/>
    <property type="molecule type" value="Genomic_DNA"/>
</dbReference>
<evidence type="ECO:0000313" key="3">
    <source>
        <dbReference type="Proteomes" id="UP001054945"/>
    </source>
</evidence>
<accession>A0AAV4QUJ1</accession>
<sequence>MAASALRRPALCFHPTVANISVDKLLAPPAAGFLFERNFALMCSTPSVFNYLLGAYIFFSYMAGWISQAATLKSLTGFLPHTLTQASVGTFSVPVTLRSGFPAVACPQLRRTVHSLVCSLAAATPITMSFFH</sequence>
<dbReference type="AlphaFoldDB" id="A0AAV4QUJ1"/>
<name>A0AAV4QUJ1_CAEEX</name>